<dbReference type="EMBL" id="BPLQ01014019">
    <property type="protein sequence ID" value="GIY76581.1"/>
    <property type="molecule type" value="Genomic_DNA"/>
</dbReference>
<organism evidence="1 2">
    <name type="scientific">Caerostris darwini</name>
    <dbReference type="NCBI Taxonomy" id="1538125"/>
    <lineage>
        <taxon>Eukaryota</taxon>
        <taxon>Metazoa</taxon>
        <taxon>Ecdysozoa</taxon>
        <taxon>Arthropoda</taxon>
        <taxon>Chelicerata</taxon>
        <taxon>Arachnida</taxon>
        <taxon>Araneae</taxon>
        <taxon>Araneomorphae</taxon>
        <taxon>Entelegynae</taxon>
        <taxon>Araneoidea</taxon>
        <taxon>Araneidae</taxon>
        <taxon>Caerostris</taxon>
    </lineage>
</organism>
<evidence type="ECO:0008006" key="3">
    <source>
        <dbReference type="Google" id="ProtNLM"/>
    </source>
</evidence>
<gene>
    <name evidence="1" type="ORF">CDAR_121381</name>
</gene>
<sequence length="83" mass="9057">MVAAGITSVDWCWVEISASLAKRSPGLSLSHFNELLLMVFFGDTSGSVHVGIWSIILDNAPAHARADFQENRPRPAGRKMFAT</sequence>
<name>A0AAV4W1J8_9ARAC</name>
<evidence type="ECO:0000313" key="1">
    <source>
        <dbReference type="EMBL" id="GIY76581.1"/>
    </source>
</evidence>
<dbReference type="AlphaFoldDB" id="A0AAV4W1J8"/>
<proteinExistence type="predicted"/>
<keyword evidence="2" id="KW-1185">Reference proteome</keyword>
<dbReference type="Proteomes" id="UP001054837">
    <property type="component" value="Unassembled WGS sequence"/>
</dbReference>
<evidence type="ECO:0000313" key="2">
    <source>
        <dbReference type="Proteomes" id="UP001054837"/>
    </source>
</evidence>
<protein>
    <recommendedName>
        <fullName evidence="3">Transposase</fullName>
    </recommendedName>
</protein>
<comment type="caution">
    <text evidence="1">The sequence shown here is derived from an EMBL/GenBank/DDBJ whole genome shotgun (WGS) entry which is preliminary data.</text>
</comment>
<accession>A0AAV4W1J8</accession>
<reference evidence="1 2" key="1">
    <citation type="submission" date="2021-06" db="EMBL/GenBank/DDBJ databases">
        <title>Caerostris darwini draft genome.</title>
        <authorList>
            <person name="Kono N."/>
            <person name="Arakawa K."/>
        </authorList>
    </citation>
    <scope>NUCLEOTIDE SEQUENCE [LARGE SCALE GENOMIC DNA]</scope>
</reference>